<dbReference type="PATRIC" id="fig|759620.7.peg.114"/>
<dbReference type="KEGG" id="wct:WS74_0117"/>
<sequence length="654" mass="77001">MDYIDRFTRYDSVTWKDSDIIGRLQGLLKKEKTSVDILELITFIMETSLLKQKNNSELNEMVSSIKSSIYIWINQVDTDVMNETFGCVFEDNDKSYQYVDELVYLVNQFSDQLKVSDAEMLHLFEKYKVRSLLPWIKYKNVVTKYPETIKTIMLSDNGNIEYLINNFTDSKSVNYFPDNITKEEYSSMLDLYIDSDHPNGSLLEVVQYIPEGITGYLNLTSKRRLKLKKRIENLNSELMAHGHITKIGFNVYTDWVEYRQADEIKFFLDKDAISTNQNDNPTILNVLYYLEGLWTPNRILNLSSFPNIESSPLIEILTTKSKRYYNDTGAFKMKLELVLLQLEIIQSTLIEKDSSLENVLEYFFSEYTEAEGMKWLPLDIPTEGTYKNRNKALFPIEENIRKQWCLWVRNKEIDLEMLEFENTPNFSEISSVVEDKYIYASDKLKPILRMLFSDQSPLHYINKKINAPSFVELIDNHNLAIADFHAHQQTGISDLLDLDVVTLDAQNKISMTDRQKLQIYLFEQLWMYEVINKRALEEKINLPNYYQDMYHTMCDENLIFMESALYSKPEQNFLNYMLNNKMFDNSLAIRNGYGHDKIAEDGVYHRDYLVALLVILVHVMKINEELHYMNEDSDNDGFWSKLDPNISWRTIFIK</sequence>
<keyword evidence="2" id="KW-1185">Reference proteome</keyword>
<gene>
    <name evidence="1" type="ORF">WS74_0117</name>
</gene>
<dbReference type="Proteomes" id="UP000029079">
    <property type="component" value="Chromosome"/>
</dbReference>
<dbReference type="EMBL" id="CP009223">
    <property type="protein sequence ID" value="AIM62369.1"/>
    <property type="molecule type" value="Genomic_DNA"/>
</dbReference>
<evidence type="ECO:0000313" key="1">
    <source>
        <dbReference type="EMBL" id="AIM62369.1"/>
    </source>
</evidence>
<proteinExistence type="predicted"/>
<reference evidence="1 2" key="1">
    <citation type="journal article" date="2014" name="Genome Announc.">
        <title>Complete Genome Sequences of Fish Pathogenic Weissella ceti Strains WS74 and WS105.</title>
        <authorList>
            <person name="Figueiredo H.C."/>
            <person name="Leal C.A."/>
            <person name="Dorella F.A."/>
            <person name="Carvalho A.F."/>
            <person name="Soares S.C."/>
            <person name="Pereira F.L."/>
            <person name="Azevedo V.A."/>
        </authorList>
    </citation>
    <scope>NUCLEOTIDE SEQUENCE [LARGE SCALE GENOMIC DNA]</scope>
    <source>
        <strain evidence="1 2">WS74</strain>
    </source>
</reference>
<dbReference type="OrthoDB" id="2846443at2"/>
<reference evidence="2" key="2">
    <citation type="submission" date="2014-08" db="EMBL/GenBank/DDBJ databases">
        <title>Complete genome of Weissella ceti strain WS74 isolated from diseased rainbow trout in Brazil.</title>
        <authorList>
            <person name="Figueiredo H.C.P."/>
            <person name="Leal C.A.G."/>
            <person name="Pereira F.L."/>
            <person name="Soares S.C."/>
            <person name="Dorella F.A."/>
            <person name="Carvalho A.F."/>
            <person name="Azevedo V.A.C."/>
        </authorList>
    </citation>
    <scope>NUCLEOTIDE SEQUENCE [LARGE SCALE GENOMIC DNA]</scope>
    <source>
        <strain evidence="2">WS74</strain>
    </source>
</reference>
<dbReference type="KEGG" id="wce:WS08_0118"/>
<accession>A0A075U4I2</accession>
<name>A0A075U4I2_9LACO</name>
<evidence type="ECO:0000313" key="2">
    <source>
        <dbReference type="Proteomes" id="UP000029079"/>
    </source>
</evidence>
<protein>
    <submittedName>
        <fullName evidence="1">Uncharacterized protein</fullName>
    </submittedName>
</protein>
<dbReference type="RefSeq" id="WP_009495596.1">
    <property type="nucleotide sequence ID" value="NZ_CP009223.1"/>
</dbReference>
<dbReference type="AlphaFoldDB" id="A0A075U4I2"/>
<organism evidence="1 2">
    <name type="scientific">Weissella ceti</name>
    <dbReference type="NCBI Taxonomy" id="759620"/>
    <lineage>
        <taxon>Bacteria</taxon>
        <taxon>Bacillati</taxon>
        <taxon>Bacillota</taxon>
        <taxon>Bacilli</taxon>
        <taxon>Lactobacillales</taxon>
        <taxon>Lactobacillaceae</taxon>
        <taxon>Weissella</taxon>
    </lineage>
</organism>
<dbReference type="KEGG" id="wci:WS105_0117"/>
<dbReference type="STRING" id="759620.WS105_0117"/>